<dbReference type="PANTHER" id="PTHR30502">
    <property type="entry name" value="2-KETO-3-DEOXY-L-RHAMNONATE ALDOLASE"/>
    <property type="match status" value="1"/>
</dbReference>
<dbReference type="GO" id="GO:0005737">
    <property type="term" value="C:cytoplasm"/>
    <property type="evidence" value="ECO:0007669"/>
    <property type="project" value="TreeGrafter"/>
</dbReference>
<dbReference type="Proteomes" id="UP001165074">
    <property type="component" value="Unassembled WGS sequence"/>
</dbReference>
<dbReference type="AlphaFoldDB" id="A0A9W6S245"/>
<dbReference type="SUPFAM" id="SSF51621">
    <property type="entry name" value="Phosphoenolpyruvate/pyruvate domain"/>
    <property type="match status" value="1"/>
</dbReference>
<evidence type="ECO:0000259" key="4">
    <source>
        <dbReference type="Pfam" id="PF03328"/>
    </source>
</evidence>
<evidence type="ECO:0000256" key="1">
    <source>
        <dbReference type="ARBA" id="ARBA00005568"/>
    </source>
</evidence>
<keyword evidence="6" id="KW-1185">Reference proteome</keyword>
<evidence type="ECO:0000313" key="5">
    <source>
        <dbReference type="EMBL" id="GLY84372.1"/>
    </source>
</evidence>
<evidence type="ECO:0000256" key="3">
    <source>
        <dbReference type="ARBA" id="ARBA00023239"/>
    </source>
</evidence>
<evidence type="ECO:0000256" key="2">
    <source>
        <dbReference type="ARBA" id="ARBA00022723"/>
    </source>
</evidence>
<keyword evidence="3" id="KW-0456">Lyase</keyword>
<evidence type="ECO:0000313" key="6">
    <source>
        <dbReference type="Proteomes" id="UP001165074"/>
    </source>
</evidence>
<dbReference type="Pfam" id="PF03328">
    <property type="entry name" value="HpcH_HpaI"/>
    <property type="match status" value="1"/>
</dbReference>
<dbReference type="InterPro" id="IPR005000">
    <property type="entry name" value="Aldolase/citrate-lyase_domain"/>
</dbReference>
<accession>A0A9W6S245</accession>
<gene>
    <name evidence="5" type="primary">hpcH</name>
    <name evidence="5" type="ORF">Airi02_023010</name>
</gene>
<sequence length="266" mass="27601">MTDPRSLRSLLAEGRRLLGTFSIIPSPDVIEIIAVSGLDFVIIDMEHGPFGLETVRAGLLAARAHGLRTVVRVRTAEAALVGAALDVGADGVLVPQVGSADAARAVVEAARFAPDGTRGANPFVRAARYGATADWFAGANRDVAVMVMIEGSEGIAAMPEILEVTGLDGVFLGPVDMSHSLGVPGQIDHPSVRDALEKAAAAAAARNMATAVFAPDEAHARTWWELGIQLVACGVDAQLMRERLVRLAEAAGPPAVSERSLTTGGV</sequence>
<protein>
    <submittedName>
        <fullName evidence="5">2,4-dihydroxyhept-2-ene-1,7-dioic acid aldolase</fullName>
    </submittedName>
</protein>
<dbReference type="InterPro" id="IPR040442">
    <property type="entry name" value="Pyrv_kinase-like_dom_sf"/>
</dbReference>
<organism evidence="5 6">
    <name type="scientific">Actinoallomurus iriomotensis</name>
    <dbReference type="NCBI Taxonomy" id="478107"/>
    <lineage>
        <taxon>Bacteria</taxon>
        <taxon>Bacillati</taxon>
        <taxon>Actinomycetota</taxon>
        <taxon>Actinomycetes</taxon>
        <taxon>Streptosporangiales</taxon>
        <taxon>Thermomonosporaceae</taxon>
        <taxon>Actinoallomurus</taxon>
    </lineage>
</organism>
<feature type="domain" description="HpcH/HpaI aldolase/citrate lyase" evidence="4">
    <location>
        <begin position="20"/>
        <end position="241"/>
    </location>
</feature>
<dbReference type="Gene3D" id="3.20.20.60">
    <property type="entry name" value="Phosphoenolpyruvate-binding domains"/>
    <property type="match status" value="1"/>
</dbReference>
<comment type="similarity">
    <text evidence="1">Belongs to the HpcH/HpaI aldolase family.</text>
</comment>
<dbReference type="InterPro" id="IPR015813">
    <property type="entry name" value="Pyrv/PenolPyrv_kinase-like_dom"/>
</dbReference>
<proteinExistence type="inferred from homology"/>
<dbReference type="RefSeq" id="WP_285569812.1">
    <property type="nucleotide sequence ID" value="NZ_BSTK01000003.1"/>
</dbReference>
<keyword evidence="2" id="KW-0479">Metal-binding</keyword>
<dbReference type="EMBL" id="BSTK01000003">
    <property type="protein sequence ID" value="GLY84372.1"/>
    <property type="molecule type" value="Genomic_DNA"/>
</dbReference>
<reference evidence="5" key="1">
    <citation type="submission" date="2023-03" db="EMBL/GenBank/DDBJ databases">
        <title>Actinoallomurus iriomotensis NBRC 103684.</title>
        <authorList>
            <person name="Ichikawa N."/>
            <person name="Sato H."/>
            <person name="Tonouchi N."/>
        </authorList>
    </citation>
    <scope>NUCLEOTIDE SEQUENCE</scope>
    <source>
        <strain evidence="5">NBRC 103684</strain>
    </source>
</reference>
<comment type="caution">
    <text evidence="5">The sequence shown here is derived from an EMBL/GenBank/DDBJ whole genome shotgun (WGS) entry which is preliminary data.</text>
</comment>
<dbReference type="PANTHER" id="PTHR30502:SF0">
    <property type="entry name" value="PHOSPHOENOLPYRUVATE CARBOXYLASE FAMILY PROTEIN"/>
    <property type="match status" value="1"/>
</dbReference>
<dbReference type="GO" id="GO:0016832">
    <property type="term" value="F:aldehyde-lyase activity"/>
    <property type="evidence" value="ECO:0007669"/>
    <property type="project" value="TreeGrafter"/>
</dbReference>
<dbReference type="InterPro" id="IPR050251">
    <property type="entry name" value="HpcH-HpaI_aldolase"/>
</dbReference>
<name>A0A9W6S245_9ACTN</name>
<dbReference type="GO" id="GO:0046872">
    <property type="term" value="F:metal ion binding"/>
    <property type="evidence" value="ECO:0007669"/>
    <property type="project" value="UniProtKB-KW"/>
</dbReference>